<evidence type="ECO:0000313" key="4">
    <source>
        <dbReference type="Proteomes" id="UP001200604"/>
    </source>
</evidence>
<dbReference type="GeneID" id="92725738"/>
<feature type="compositionally biased region" description="Basic and acidic residues" evidence="2">
    <location>
        <begin position="77"/>
        <end position="88"/>
    </location>
</feature>
<dbReference type="Gene3D" id="1.25.40.10">
    <property type="entry name" value="Tetratricopeptide repeat domain"/>
    <property type="match status" value="2"/>
</dbReference>
<dbReference type="RefSeq" id="WP_046202363.1">
    <property type="nucleotide sequence ID" value="NZ_JAGSNY010000001.1"/>
</dbReference>
<protein>
    <submittedName>
        <fullName evidence="3">Tetratricopeptide repeat protein</fullName>
    </submittedName>
</protein>
<proteinExistence type="predicted"/>
<keyword evidence="4" id="KW-1185">Reference proteome</keyword>
<name>A0ABS9HIC7_9CORY</name>
<evidence type="ECO:0000313" key="3">
    <source>
        <dbReference type="EMBL" id="MCF6773617.1"/>
    </source>
</evidence>
<dbReference type="Proteomes" id="UP001200604">
    <property type="component" value="Unassembled WGS sequence"/>
</dbReference>
<feature type="compositionally biased region" description="Basic residues" evidence="2">
    <location>
        <begin position="54"/>
        <end position="65"/>
    </location>
</feature>
<organism evidence="3 4">
    <name type="scientific">Corynebacterium parakroppenstedtii</name>
    <dbReference type="NCBI Taxonomy" id="2828363"/>
    <lineage>
        <taxon>Bacteria</taxon>
        <taxon>Bacillati</taxon>
        <taxon>Actinomycetota</taxon>
        <taxon>Actinomycetes</taxon>
        <taxon>Mycobacteriales</taxon>
        <taxon>Corynebacteriaceae</taxon>
        <taxon>Corynebacterium</taxon>
    </lineage>
</organism>
<dbReference type="InterPro" id="IPR011990">
    <property type="entry name" value="TPR-like_helical_dom_sf"/>
</dbReference>
<sequence length="306" mass="33525">MNESESNKRHSGSAANRKHGSGGFSGGGNRGKRYDKSGSSDRKHRGNNRDFNKKNSHRGNNRKAKYASGRSGPKKSGYREERSKKHLNEPSLPPDISERDLDPTVRQDLRSLSKQNAEVVAKHMVASALAMEEDPELALKHARAAKDRAGRVSIARETCGIAAYHAGQWKEALSELRAARRISGGPGLLAVMADCERGLGHPEKAISLGTSDQAKLLDSNSAEELAIVVAGARRDLEQYDAAVVGLEQENLDEKRKDEEAPRLFYAYADSLAAAGRTAEAKAWFQKTIDHDPDEFLDAKERLAELN</sequence>
<reference evidence="3 4" key="1">
    <citation type="submission" date="2022-01" db="EMBL/GenBank/DDBJ databases">
        <title>Identification and Characterization of Corynebacterium sp.</title>
        <authorList>
            <person name="Luo Q."/>
            <person name="Qu P."/>
            <person name="Chen Q."/>
        </authorList>
    </citation>
    <scope>NUCLEOTIDE SEQUENCE [LARGE SCALE GENOMIC DNA]</scope>
    <source>
        <strain evidence="3 4">MC-12</strain>
    </source>
</reference>
<feature type="coiled-coil region" evidence="1">
    <location>
        <begin position="229"/>
        <end position="256"/>
    </location>
</feature>
<gene>
    <name evidence="3" type="ORF">L3H44_04225</name>
</gene>
<evidence type="ECO:0000256" key="1">
    <source>
        <dbReference type="SAM" id="Coils"/>
    </source>
</evidence>
<keyword evidence="1" id="KW-0175">Coiled coil</keyword>
<feature type="compositionally biased region" description="Basic and acidic residues" evidence="2">
    <location>
        <begin position="32"/>
        <end position="53"/>
    </location>
</feature>
<evidence type="ECO:0000256" key="2">
    <source>
        <dbReference type="SAM" id="MobiDB-lite"/>
    </source>
</evidence>
<accession>A0ABS9HIC7</accession>
<dbReference type="EMBL" id="JAKJKU010000001">
    <property type="protein sequence ID" value="MCF6773617.1"/>
    <property type="molecule type" value="Genomic_DNA"/>
</dbReference>
<feature type="region of interest" description="Disordered" evidence="2">
    <location>
        <begin position="1"/>
        <end position="101"/>
    </location>
</feature>
<dbReference type="SUPFAM" id="SSF48452">
    <property type="entry name" value="TPR-like"/>
    <property type="match status" value="1"/>
</dbReference>
<comment type="caution">
    <text evidence="3">The sequence shown here is derived from an EMBL/GenBank/DDBJ whole genome shotgun (WGS) entry which is preliminary data.</text>
</comment>